<evidence type="ECO:0000313" key="2">
    <source>
        <dbReference type="EMBL" id="KAF2130440.1"/>
    </source>
</evidence>
<dbReference type="GeneID" id="54404072"/>
<dbReference type="AlphaFoldDB" id="A0A6A6AF57"/>
<feature type="region of interest" description="Disordered" evidence="1">
    <location>
        <begin position="478"/>
        <end position="554"/>
    </location>
</feature>
<proteinExistence type="predicted"/>
<evidence type="ECO:0000256" key="1">
    <source>
        <dbReference type="SAM" id="MobiDB-lite"/>
    </source>
</evidence>
<sequence>MPLALLGSYLRGQTPSPSPVDQTASIVDSAANTLGTTTPQKHVMTAASHIPSRPASSSSSAVTDDKPKKRAPRAKTCYILAQPPPTVNPYSRLHIRPKVVLQLHQVLASERPKPVYEVIPFSLLEARSTRRLAPAFNTRERLGHNDLLIVKAEEYGSKSEKTRSDDERWGSRDVIGVICPGKGEKGAPGKTEICMNDGKSRWEVTSLPNGGYEFNTTNEHGLALKARWVLKPAPSRRWSGASAASQPSAGLEDNKKFTFSTISSDSRRHPIIATMTRTRLDVLDSYAIPLTTSPSTPSLISSAQEPVLTPASIDMDSFIDNATDRPPTTTDDALRQFIVASGIWVIAKTWSPDYSAVLPPTSTPYTSTSRPSCNRTVSMSTLVTSRPPSPSSTCDEKRRSFPKLLKTGTRRLSFDAPDSPIGSMRKRYALAFDNNTLPETEEEKQSKRSIELLRIKELALPSMLERPSVEISALETKPIPTPAATPLPPPSPTPPVSDPSRARKTQSAYNPITTAGMWDSGITEGPGLKKRPTSMFVINERKRKQEKKRGRGKEMEIVVKEKTESDYGSKAKNDWMRFKKSVKGLFRKSTC</sequence>
<reference evidence="2" key="1">
    <citation type="journal article" date="2020" name="Stud. Mycol.">
        <title>101 Dothideomycetes genomes: a test case for predicting lifestyles and emergence of pathogens.</title>
        <authorList>
            <person name="Haridas S."/>
            <person name="Albert R."/>
            <person name="Binder M."/>
            <person name="Bloem J."/>
            <person name="Labutti K."/>
            <person name="Salamov A."/>
            <person name="Andreopoulos B."/>
            <person name="Baker S."/>
            <person name="Barry K."/>
            <person name="Bills G."/>
            <person name="Bluhm B."/>
            <person name="Cannon C."/>
            <person name="Castanera R."/>
            <person name="Culley D."/>
            <person name="Daum C."/>
            <person name="Ezra D."/>
            <person name="Gonzalez J."/>
            <person name="Henrissat B."/>
            <person name="Kuo A."/>
            <person name="Liang C."/>
            <person name="Lipzen A."/>
            <person name="Lutzoni F."/>
            <person name="Magnuson J."/>
            <person name="Mondo S."/>
            <person name="Nolan M."/>
            <person name="Ohm R."/>
            <person name="Pangilinan J."/>
            <person name="Park H.-J."/>
            <person name="Ramirez L."/>
            <person name="Alfaro M."/>
            <person name="Sun H."/>
            <person name="Tritt A."/>
            <person name="Yoshinaga Y."/>
            <person name="Zwiers L.-H."/>
            <person name="Turgeon B."/>
            <person name="Goodwin S."/>
            <person name="Spatafora J."/>
            <person name="Crous P."/>
            <person name="Grigoriev I."/>
        </authorList>
    </citation>
    <scope>NUCLEOTIDE SEQUENCE</scope>
    <source>
        <strain evidence="2">CBS 119687</strain>
    </source>
</reference>
<feature type="compositionally biased region" description="Low complexity" evidence="1">
    <location>
        <begin position="46"/>
        <end position="61"/>
    </location>
</feature>
<dbReference type="OrthoDB" id="5404323at2759"/>
<gene>
    <name evidence="2" type="ORF">P153DRAFT_289190</name>
</gene>
<name>A0A6A6AF57_9PLEO</name>
<accession>A0A6A6AF57</accession>
<dbReference type="Proteomes" id="UP000799771">
    <property type="component" value="Unassembled WGS sequence"/>
</dbReference>
<dbReference type="RefSeq" id="XP_033524827.1">
    <property type="nucleotide sequence ID" value="XM_033663640.1"/>
</dbReference>
<evidence type="ECO:0000313" key="3">
    <source>
        <dbReference type="Proteomes" id="UP000799771"/>
    </source>
</evidence>
<feature type="compositionally biased region" description="Basic residues" evidence="1">
    <location>
        <begin position="541"/>
        <end position="551"/>
    </location>
</feature>
<feature type="region of interest" description="Disordered" evidence="1">
    <location>
        <begin position="45"/>
        <end position="73"/>
    </location>
</feature>
<dbReference type="EMBL" id="ML977504">
    <property type="protein sequence ID" value="KAF2130440.1"/>
    <property type="molecule type" value="Genomic_DNA"/>
</dbReference>
<feature type="compositionally biased region" description="Pro residues" evidence="1">
    <location>
        <begin position="479"/>
        <end position="497"/>
    </location>
</feature>
<keyword evidence="3" id="KW-1185">Reference proteome</keyword>
<protein>
    <submittedName>
        <fullName evidence="2">Uncharacterized protein</fullName>
    </submittedName>
</protein>
<organism evidence="2 3">
    <name type="scientific">Dothidotthia symphoricarpi CBS 119687</name>
    <dbReference type="NCBI Taxonomy" id="1392245"/>
    <lineage>
        <taxon>Eukaryota</taxon>
        <taxon>Fungi</taxon>
        <taxon>Dikarya</taxon>
        <taxon>Ascomycota</taxon>
        <taxon>Pezizomycotina</taxon>
        <taxon>Dothideomycetes</taxon>
        <taxon>Pleosporomycetidae</taxon>
        <taxon>Pleosporales</taxon>
        <taxon>Dothidotthiaceae</taxon>
        <taxon>Dothidotthia</taxon>
    </lineage>
</organism>